<dbReference type="PANTHER" id="PTHR35174:SF4">
    <property type="entry name" value="BLL7163 PROTEIN"/>
    <property type="match status" value="1"/>
</dbReference>
<dbReference type="Pfam" id="PF03795">
    <property type="entry name" value="YCII"/>
    <property type="match status" value="1"/>
</dbReference>
<gene>
    <name evidence="3" type="ordered locus">XC_3862</name>
</gene>
<organism evidence="3 4">
    <name type="scientific">Xanthomonas campestris pv. campestris (strain 8004)</name>
    <dbReference type="NCBI Taxonomy" id="314565"/>
    <lineage>
        <taxon>Bacteria</taxon>
        <taxon>Pseudomonadati</taxon>
        <taxon>Pseudomonadota</taxon>
        <taxon>Gammaproteobacteria</taxon>
        <taxon>Lysobacterales</taxon>
        <taxon>Lysobacteraceae</taxon>
        <taxon>Xanthomonas</taxon>
    </lineage>
</organism>
<evidence type="ECO:0000256" key="1">
    <source>
        <dbReference type="ARBA" id="ARBA00007689"/>
    </source>
</evidence>
<dbReference type="HOGENOM" id="CLU_130902_0_0_6"/>
<dbReference type="PANTHER" id="PTHR35174">
    <property type="entry name" value="BLL7171 PROTEIN-RELATED"/>
    <property type="match status" value="1"/>
</dbReference>
<comment type="similarity">
    <text evidence="1">Belongs to the YciI family.</text>
</comment>
<evidence type="ECO:0000259" key="2">
    <source>
        <dbReference type="Pfam" id="PF03795"/>
    </source>
</evidence>
<dbReference type="Gene3D" id="3.30.70.1060">
    <property type="entry name" value="Dimeric alpha+beta barrel"/>
    <property type="match status" value="1"/>
</dbReference>
<dbReference type="InterPro" id="IPR011008">
    <property type="entry name" value="Dimeric_a/b-barrel"/>
</dbReference>
<name>A0A0H2XDC2_XANC8</name>
<dbReference type="AlphaFoldDB" id="A0A0H2XDC2"/>
<sequence>MAAVSGHPPDTTKEIRMRCMAIIKASPESEAGILPSERQLTAMGAFNQELLNAGVLLGGEGLHPSARGLRLQLDAHGSRVTSGPFAATGELIAGFWLLQVNTLDDAVAWLKRMPNPDNAPIEIELRPVFEAEDFGTAFTAEARALEDALRQQLAH</sequence>
<dbReference type="EMBL" id="CP000050">
    <property type="protein sequence ID" value="AAY50902.1"/>
    <property type="molecule type" value="Genomic_DNA"/>
</dbReference>
<protein>
    <recommendedName>
        <fullName evidence="2">YCII-related domain-containing protein</fullName>
    </recommendedName>
</protein>
<reference evidence="3 4" key="1">
    <citation type="journal article" date="2005" name="Genome Res.">
        <title>Comparative and functional genomic analyses of the pathogenicity of phytopathogen Xanthomonas campestris pv. campestris.</title>
        <authorList>
            <person name="Qian W."/>
            <person name="Jia Y."/>
            <person name="Ren S.X."/>
            <person name="He Y.Q."/>
            <person name="Feng J.X."/>
            <person name="Lu L.F."/>
            <person name="Sun Q."/>
            <person name="Ying G."/>
            <person name="Tang D.J."/>
            <person name="Tang H."/>
            <person name="Wu W."/>
            <person name="Hao P."/>
            <person name="Wang L."/>
            <person name="Jiang B.L."/>
            <person name="Zeng S."/>
            <person name="Gu W.Y."/>
            <person name="Lu G."/>
            <person name="Rong L."/>
            <person name="Tian Y."/>
            <person name="Yao Z."/>
            <person name="Fu G."/>
            <person name="Chen B."/>
            <person name="Fang R."/>
            <person name="Qiang B."/>
            <person name="Chen Z."/>
            <person name="Zhao G.P."/>
            <person name="Tang J.L."/>
            <person name="He C."/>
        </authorList>
    </citation>
    <scope>NUCLEOTIDE SEQUENCE [LARGE SCALE GENOMIC DNA]</scope>
    <source>
        <strain evidence="3 4">8004</strain>
    </source>
</reference>
<dbReference type="InterPro" id="IPR005545">
    <property type="entry name" value="YCII"/>
</dbReference>
<accession>A0A0H2XDC2</accession>
<dbReference type="Proteomes" id="UP000000420">
    <property type="component" value="Chromosome"/>
</dbReference>
<dbReference type="KEGG" id="xcb:XC_3862"/>
<dbReference type="SUPFAM" id="SSF54909">
    <property type="entry name" value="Dimeric alpha+beta barrel"/>
    <property type="match status" value="1"/>
</dbReference>
<proteinExistence type="inferred from homology"/>
<evidence type="ECO:0000313" key="3">
    <source>
        <dbReference type="EMBL" id="AAY50902.1"/>
    </source>
</evidence>
<feature type="domain" description="YCII-related" evidence="2">
    <location>
        <begin position="17"/>
        <end position="121"/>
    </location>
</feature>
<evidence type="ECO:0000313" key="4">
    <source>
        <dbReference type="Proteomes" id="UP000000420"/>
    </source>
</evidence>